<dbReference type="Proteomes" id="UP000226192">
    <property type="component" value="Unassembled WGS sequence"/>
</dbReference>
<reference evidence="2 3" key="1">
    <citation type="submission" date="2017-06" db="EMBL/GenBank/DDBJ databases">
        <title>Ant-infecting Ophiocordyceps genomes reveal a high diversity of potential behavioral manipulation genes and a possible major role for enterotoxins.</title>
        <authorList>
            <person name="De Bekker C."/>
            <person name="Evans H.C."/>
            <person name="Brachmann A."/>
            <person name="Hughes D.P."/>
        </authorList>
    </citation>
    <scope>NUCLEOTIDE SEQUENCE [LARGE SCALE GENOMIC DNA]</scope>
    <source>
        <strain evidence="2 3">Map64</strain>
    </source>
</reference>
<evidence type="ECO:0000256" key="1">
    <source>
        <dbReference type="SAM" id="SignalP"/>
    </source>
</evidence>
<keyword evidence="1" id="KW-0732">Signal</keyword>
<dbReference type="AlphaFoldDB" id="A0A2C5Y931"/>
<gene>
    <name evidence="2" type="ORF">CDD81_5992</name>
</gene>
<evidence type="ECO:0000313" key="3">
    <source>
        <dbReference type="Proteomes" id="UP000226192"/>
    </source>
</evidence>
<sequence>MPCCIAVVQFSQCQHSLLFLLGCTSPACQELCPKEQRELLVQTQFKWMCDACHRRRSSSEAKAKIQEWNKRKRKLSQDATLAMHDRESRMQALRRREEYLAQLLGQQHAKQLKEIEAAEHWTWQYGRAGFVARYWKSAGSGKQSLDEQVQVQRDIWEKALGFMTRLRCTRQLDLAVVVDAMRGLGKPQDEGYARRE</sequence>
<dbReference type="EMBL" id="NJET01000050">
    <property type="protein sequence ID" value="PHH63391.1"/>
    <property type="molecule type" value="Genomic_DNA"/>
</dbReference>
<accession>A0A2C5Y931</accession>
<protein>
    <submittedName>
        <fullName evidence="2">Uncharacterized protein</fullName>
    </submittedName>
</protein>
<dbReference type="OrthoDB" id="5154063at2759"/>
<evidence type="ECO:0000313" key="2">
    <source>
        <dbReference type="EMBL" id="PHH63391.1"/>
    </source>
</evidence>
<feature type="signal peptide" evidence="1">
    <location>
        <begin position="1"/>
        <end position="29"/>
    </location>
</feature>
<organism evidence="2 3">
    <name type="scientific">Ophiocordyceps australis</name>
    <dbReference type="NCBI Taxonomy" id="1399860"/>
    <lineage>
        <taxon>Eukaryota</taxon>
        <taxon>Fungi</taxon>
        <taxon>Dikarya</taxon>
        <taxon>Ascomycota</taxon>
        <taxon>Pezizomycotina</taxon>
        <taxon>Sordariomycetes</taxon>
        <taxon>Hypocreomycetidae</taxon>
        <taxon>Hypocreales</taxon>
        <taxon>Ophiocordycipitaceae</taxon>
        <taxon>Ophiocordyceps</taxon>
    </lineage>
</organism>
<proteinExistence type="predicted"/>
<keyword evidence="3" id="KW-1185">Reference proteome</keyword>
<comment type="caution">
    <text evidence="2">The sequence shown here is derived from an EMBL/GenBank/DDBJ whole genome shotgun (WGS) entry which is preliminary data.</text>
</comment>
<name>A0A2C5Y931_9HYPO</name>
<feature type="chain" id="PRO_5013310588" evidence="1">
    <location>
        <begin position="30"/>
        <end position="196"/>
    </location>
</feature>